<gene>
    <name evidence="7" type="ORF">COX24_02005</name>
</gene>
<dbReference type="Proteomes" id="UP000230447">
    <property type="component" value="Unassembled WGS sequence"/>
</dbReference>
<evidence type="ECO:0000259" key="5">
    <source>
        <dbReference type="Pfam" id="PF04542"/>
    </source>
</evidence>
<reference evidence="7 8" key="1">
    <citation type="submission" date="2017-09" db="EMBL/GenBank/DDBJ databases">
        <title>Depth-based differentiation of microbial function through sediment-hosted aquifers and enrichment of novel symbionts in the deep terrestrial subsurface.</title>
        <authorList>
            <person name="Probst A.J."/>
            <person name="Ladd B."/>
            <person name="Jarett J.K."/>
            <person name="Geller-Mcgrath D.E."/>
            <person name="Sieber C.M."/>
            <person name="Emerson J.B."/>
            <person name="Anantharaman K."/>
            <person name="Thomas B.C."/>
            <person name="Malmstrom R."/>
            <person name="Stieglmeier M."/>
            <person name="Klingl A."/>
            <person name="Woyke T."/>
            <person name="Ryan C.M."/>
            <person name="Banfield J.F."/>
        </authorList>
    </citation>
    <scope>NUCLEOTIDE SEQUENCE [LARGE SCALE GENOMIC DNA]</scope>
    <source>
        <strain evidence="7">CG23_combo_of_CG06-09_8_20_14_all_37_87_8</strain>
    </source>
</reference>
<evidence type="ECO:0000256" key="4">
    <source>
        <dbReference type="ARBA" id="ARBA00023163"/>
    </source>
</evidence>
<keyword evidence="2" id="KW-0805">Transcription regulation</keyword>
<dbReference type="Pfam" id="PF04542">
    <property type="entry name" value="Sigma70_r2"/>
    <property type="match status" value="1"/>
</dbReference>
<evidence type="ECO:0000256" key="2">
    <source>
        <dbReference type="ARBA" id="ARBA00023015"/>
    </source>
</evidence>
<dbReference type="GO" id="GO:0006352">
    <property type="term" value="P:DNA-templated transcription initiation"/>
    <property type="evidence" value="ECO:0007669"/>
    <property type="project" value="InterPro"/>
</dbReference>
<dbReference type="Gene3D" id="1.10.10.10">
    <property type="entry name" value="Winged helix-like DNA-binding domain superfamily/Winged helix DNA-binding domain"/>
    <property type="match status" value="1"/>
</dbReference>
<dbReference type="InterPro" id="IPR014284">
    <property type="entry name" value="RNA_pol_sigma-70_dom"/>
</dbReference>
<dbReference type="InterPro" id="IPR039425">
    <property type="entry name" value="RNA_pol_sigma-70-like"/>
</dbReference>
<dbReference type="PANTHER" id="PTHR43133:SF51">
    <property type="entry name" value="RNA POLYMERASE SIGMA FACTOR"/>
    <property type="match status" value="1"/>
</dbReference>
<sequence length="188" mass="22547">MLKQIITDEQIASKVQSGQIDLFGLLVQRYEEKLQRYAKKFLSQEEDISDVLQNIFIKVYKNINSFDSKRKFSPWIYRIAHNELVNELKKKKFLPLPLFEFDSFLPAFHKESNERELREKEFDFQKQKIKIEKCLKKLKPLQREILILYYFEGLDYKAIAEVTRQPISTVGVRLKRAKEKVKQLYPIL</sequence>
<comment type="caution">
    <text evidence="7">The sequence shown here is derived from an EMBL/GenBank/DDBJ whole genome shotgun (WGS) entry which is preliminary data.</text>
</comment>
<dbReference type="AlphaFoldDB" id="A0A2G9ZEY6"/>
<dbReference type="Gene3D" id="1.10.1740.10">
    <property type="match status" value="1"/>
</dbReference>
<evidence type="ECO:0000259" key="6">
    <source>
        <dbReference type="Pfam" id="PF08281"/>
    </source>
</evidence>
<evidence type="ECO:0000313" key="7">
    <source>
        <dbReference type="EMBL" id="PIP31724.1"/>
    </source>
</evidence>
<evidence type="ECO:0000256" key="1">
    <source>
        <dbReference type="ARBA" id="ARBA00010641"/>
    </source>
</evidence>
<accession>A0A2G9ZEY6</accession>
<feature type="domain" description="RNA polymerase sigma-70 region 2" evidence="5">
    <location>
        <begin position="26"/>
        <end position="92"/>
    </location>
</feature>
<dbReference type="SUPFAM" id="SSF88659">
    <property type="entry name" value="Sigma3 and sigma4 domains of RNA polymerase sigma factors"/>
    <property type="match status" value="1"/>
</dbReference>
<protein>
    <recommendedName>
        <fullName evidence="9">RNA polymerase subunit sigma-24</fullName>
    </recommendedName>
</protein>
<dbReference type="GO" id="GO:0003677">
    <property type="term" value="F:DNA binding"/>
    <property type="evidence" value="ECO:0007669"/>
    <property type="project" value="InterPro"/>
</dbReference>
<feature type="domain" description="RNA polymerase sigma factor 70 region 4 type 2" evidence="6">
    <location>
        <begin position="130"/>
        <end position="180"/>
    </location>
</feature>
<dbReference type="InterPro" id="IPR007627">
    <property type="entry name" value="RNA_pol_sigma70_r2"/>
</dbReference>
<dbReference type="CDD" id="cd06171">
    <property type="entry name" value="Sigma70_r4"/>
    <property type="match status" value="1"/>
</dbReference>
<dbReference type="InterPro" id="IPR036388">
    <property type="entry name" value="WH-like_DNA-bd_sf"/>
</dbReference>
<dbReference type="SUPFAM" id="SSF88946">
    <property type="entry name" value="Sigma2 domain of RNA polymerase sigma factors"/>
    <property type="match status" value="1"/>
</dbReference>
<dbReference type="NCBIfam" id="TIGR02937">
    <property type="entry name" value="sigma70-ECF"/>
    <property type="match status" value="1"/>
</dbReference>
<keyword evidence="3" id="KW-0731">Sigma factor</keyword>
<evidence type="ECO:0000313" key="8">
    <source>
        <dbReference type="Proteomes" id="UP000230447"/>
    </source>
</evidence>
<dbReference type="EMBL" id="PCSB01000041">
    <property type="protein sequence ID" value="PIP31724.1"/>
    <property type="molecule type" value="Genomic_DNA"/>
</dbReference>
<dbReference type="InterPro" id="IPR013249">
    <property type="entry name" value="RNA_pol_sigma70_r4_t2"/>
</dbReference>
<dbReference type="InterPro" id="IPR013325">
    <property type="entry name" value="RNA_pol_sigma_r2"/>
</dbReference>
<dbReference type="GO" id="GO:0016987">
    <property type="term" value="F:sigma factor activity"/>
    <property type="evidence" value="ECO:0007669"/>
    <property type="project" value="UniProtKB-KW"/>
</dbReference>
<dbReference type="PANTHER" id="PTHR43133">
    <property type="entry name" value="RNA POLYMERASE ECF-TYPE SIGMA FACTO"/>
    <property type="match status" value="1"/>
</dbReference>
<comment type="similarity">
    <text evidence="1">Belongs to the sigma-70 factor family. ECF subfamily.</text>
</comment>
<evidence type="ECO:0008006" key="9">
    <source>
        <dbReference type="Google" id="ProtNLM"/>
    </source>
</evidence>
<keyword evidence="4" id="KW-0804">Transcription</keyword>
<evidence type="ECO:0000256" key="3">
    <source>
        <dbReference type="ARBA" id="ARBA00023082"/>
    </source>
</evidence>
<dbReference type="Pfam" id="PF08281">
    <property type="entry name" value="Sigma70_r4_2"/>
    <property type="match status" value="1"/>
</dbReference>
<organism evidence="7 8">
    <name type="scientific">bacterium (Candidatus Gribaldobacteria) CG23_combo_of_CG06-09_8_20_14_all_37_87_8</name>
    <dbReference type="NCBI Taxonomy" id="2014278"/>
    <lineage>
        <taxon>Bacteria</taxon>
        <taxon>Candidatus Gribaldobacteria</taxon>
    </lineage>
</organism>
<proteinExistence type="inferred from homology"/>
<dbReference type="InterPro" id="IPR013324">
    <property type="entry name" value="RNA_pol_sigma_r3/r4-like"/>
</dbReference>
<name>A0A2G9ZEY6_9BACT</name>